<dbReference type="AlphaFoldDB" id="A0A399FWW1"/>
<dbReference type="InterPro" id="IPR023809">
    <property type="entry name" value="Thiopep_bacteriocin_synth_dom"/>
</dbReference>
<accession>A0A399FWW1</accession>
<reference evidence="1" key="1">
    <citation type="submission" date="2020-10" db="EMBL/GenBank/DDBJ databases">
        <title>De novo genome project of the cellulose decomposer Thermobifida halotolerans type strain.</title>
        <authorList>
            <person name="Nagy I."/>
            <person name="Horvath B."/>
            <person name="Kukolya J."/>
            <person name="Nagy I."/>
            <person name="Orsini M."/>
        </authorList>
    </citation>
    <scope>NUCLEOTIDE SEQUENCE</scope>
    <source>
        <strain evidence="1">DSM 44931</strain>
    </source>
</reference>
<evidence type="ECO:0000313" key="1">
    <source>
        <dbReference type="EMBL" id="UOE21375.1"/>
    </source>
</evidence>
<evidence type="ECO:0000313" key="2">
    <source>
        <dbReference type="Proteomes" id="UP000265719"/>
    </source>
</evidence>
<dbReference type="Pfam" id="PF14028">
    <property type="entry name" value="Lant_dehydr_C"/>
    <property type="match status" value="1"/>
</dbReference>
<organism evidence="1 2">
    <name type="scientific">Thermobifida halotolerans</name>
    <dbReference type="NCBI Taxonomy" id="483545"/>
    <lineage>
        <taxon>Bacteria</taxon>
        <taxon>Bacillati</taxon>
        <taxon>Actinomycetota</taxon>
        <taxon>Actinomycetes</taxon>
        <taxon>Streptosporangiales</taxon>
        <taxon>Nocardiopsidaceae</taxon>
        <taxon>Thermobifida</taxon>
    </lineage>
</organism>
<dbReference type="InterPro" id="IPR006827">
    <property type="entry name" value="Lant_deHydtase_N"/>
</dbReference>
<proteinExistence type="predicted"/>
<gene>
    <name evidence="1" type="ORF">NI17_009790</name>
</gene>
<sequence>MGATTKSTRLYRHTGTALLRAAAVPLPTSSLSWPDLTDTTASRAWLEQVWDDPRLAEAVRQASPSLEKTVADLRSGHPVRDKKIRSASLSTARYLLRSIGRPTPFGLFAGVAPVRLGPTAQVSWGRDHRAAARVNTEWLIDIIGQAESCPELLDRLFVVLSDLAHRRGQRLEIPRGPNRVTLHYTRVIAVLRDRATTPIRFAALVDMLAEEFATDRDRVRSTLTELVKHGCLITNLRAPFTITDPLAHVVDQLREAGADTVVHTAPLVSALEDIQTELQHHNHPATTPQNQRRSRAVVTSAMRELSRAGRMPLALDLLLDCQVQLPRRVAHEMERAASALLRLTRQPTGEKAWYDYHAAFVERYGTGTLVPLTDVLNPDSGLGYPAGYSGSVFPPPEDGSTARDERLLSMVWQAVATGGREIILTDTDIDALNNGDLDPHRIPPHVELSARVHAADTEALSRGDFLITVAPARSAGTLTSRFTPIATGFGLAEVYRALPCSTKGALRAQMSFGPLYAHAENVCRVPAYLDHLLPLGQYPASGDGQTPITVDDLAVTATSDRLHLVSLTHRRVVEPQVFHALALDKQAPLLARFLAHLPRAGLASWYQFDWGPHATLPFLPQVRYRRTILSPAQWRLTRADLPPRGGDWESVLDQWRQRWNCPNVVELREADRTLRLTLQEPTHASLLHAHLRRHGQAILYQATPVEEYGWLDGHAHEIALPLAATSPVAPNPLCGPLPTVTNAHGQLPGAAEATWLSAKLFTHPERMTEIVTEQLPALLAELDSPPCWWLRYRNPRETDHLRIRIRTSPDRYGRQVRKVAEWAHRLRRTGVAGTLSLDTYSPEIGRYGADPSLSVAEEVFVADAELVAALLRQQATSPVDLTASVVANMVAIVTGFHGDPTAAMNWLAKRPVPTAPAIDRKVADEAIRISIETGTQPRCARSHELDALWQRRADALKAYCTALSADTNTDTVVESLLHMHHNRAVGIAPEHERTCRRLARQASLSWLARQGSGIQ</sequence>
<dbReference type="NCBIfam" id="TIGR03891">
    <property type="entry name" value="thiopep_ocin"/>
    <property type="match status" value="1"/>
</dbReference>
<dbReference type="EMBL" id="CP063196">
    <property type="protein sequence ID" value="UOE21375.1"/>
    <property type="molecule type" value="Genomic_DNA"/>
</dbReference>
<dbReference type="Pfam" id="PF04738">
    <property type="entry name" value="Lant_dehydr_N"/>
    <property type="match status" value="1"/>
</dbReference>
<dbReference type="KEGG" id="thao:NI17_009790"/>
<keyword evidence="2" id="KW-1185">Reference proteome</keyword>
<dbReference type="OrthoDB" id="1273722at2"/>
<name>A0A399FWW1_9ACTN</name>
<protein>
    <submittedName>
        <fullName evidence="1">Lantibiotic dehydratase</fullName>
    </submittedName>
</protein>
<dbReference type="RefSeq" id="WP_068693834.1">
    <property type="nucleotide sequence ID" value="NZ_CP063196.1"/>
</dbReference>
<dbReference type="Proteomes" id="UP000265719">
    <property type="component" value="Chromosome"/>
</dbReference>